<dbReference type="Gene3D" id="3.40.50.410">
    <property type="entry name" value="von Willebrand factor, type A domain"/>
    <property type="match status" value="1"/>
</dbReference>
<evidence type="ECO:0000256" key="5">
    <source>
        <dbReference type="ARBA" id="ARBA00021792"/>
    </source>
</evidence>
<keyword evidence="11" id="KW-0067">ATP-binding</keyword>
<evidence type="ECO:0000256" key="18">
    <source>
        <dbReference type="SAM" id="MobiDB-lite"/>
    </source>
</evidence>
<evidence type="ECO:0000256" key="8">
    <source>
        <dbReference type="ARBA" id="ARBA00022763"/>
    </source>
</evidence>
<evidence type="ECO:0000256" key="2">
    <source>
        <dbReference type="ARBA" id="ARBA00004574"/>
    </source>
</evidence>
<evidence type="ECO:0000256" key="14">
    <source>
        <dbReference type="ARBA" id="ARBA00023172"/>
    </source>
</evidence>
<dbReference type="GO" id="GO:0003690">
    <property type="term" value="F:double-stranded DNA binding"/>
    <property type="evidence" value="ECO:0007669"/>
    <property type="project" value="TreeGrafter"/>
</dbReference>
<keyword evidence="8" id="KW-0227">DNA damage</keyword>
<dbReference type="Gene3D" id="1.25.40.240">
    <property type="entry name" value="Ku, C-terminal domain"/>
    <property type="match status" value="1"/>
</dbReference>
<dbReference type="SUPFAM" id="SSF100939">
    <property type="entry name" value="SPOC domain-like"/>
    <property type="match status" value="1"/>
</dbReference>
<dbReference type="Pfam" id="PF02735">
    <property type="entry name" value="Ku"/>
    <property type="match status" value="1"/>
</dbReference>
<dbReference type="InterPro" id="IPR006164">
    <property type="entry name" value="DNA_bd_Ku70/Ku80"/>
</dbReference>
<evidence type="ECO:0000256" key="6">
    <source>
        <dbReference type="ARBA" id="ARBA00022454"/>
    </source>
</evidence>
<evidence type="ECO:0000256" key="9">
    <source>
        <dbReference type="ARBA" id="ARBA00022801"/>
    </source>
</evidence>
<evidence type="ECO:0000259" key="19">
    <source>
        <dbReference type="SMART" id="SM00559"/>
    </source>
</evidence>
<keyword evidence="14" id="KW-0233">DNA recombination</keyword>
<keyword evidence="10" id="KW-0347">Helicase</keyword>
<dbReference type="PANTHER" id="PTHR12604:SF4">
    <property type="entry name" value="X-RAY REPAIR CROSS-COMPLEMENTING PROTEIN 5"/>
    <property type="match status" value="1"/>
</dbReference>
<dbReference type="GO" id="GO:0003678">
    <property type="term" value="F:DNA helicase activity"/>
    <property type="evidence" value="ECO:0007669"/>
    <property type="project" value="UniProtKB-EC"/>
</dbReference>
<dbReference type="CDD" id="cd00873">
    <property type="entry name" value="KU80"/>
    <property type="match status" value="1"/>
</dbReference>
<feature type="compositionally biased region" description="Acidic residues" evidence="18">
    <location>
        <begin position="347"/>
        <end position="363"/>
    </location>
</feature>
<dbReference type="InterPro" id="IPR016194">
    <property type="entry name" value="SPOC-like_C_dom_sf"/>
</dbReference>
<sequence length="841" mass="93640">MGARSGYSGTFFVLDVSPSMGELKADPIGSGKVPKLTLAKEYIARRWQEKASFEQKKDGAYWTCTFNEKNAFEGAACEVACQTAKPKCLEVLMNLDVGDHEGNPLAAVHVAMDMVRSSEKLTAAWQHEITIVTDGESSFDHDLYDSAVENAKLLDIKLTIVGVDFDVPPAKVDKSKSRNKRLSEKVWRMFVDSLQETHSKKGITDLYPSIHSLDDALDDARRPHPQVTAGSALGLDIYIGDQDIDPAQAIIIPVKTTKATAKATAPKFSKAWKPAMDLQAPLRAKDTPKLSNNRLFAGIIAKAEEEGRQPPSFEEMSGMVSSTVSRHTTYLLKKEEKDPNQTQTLDADQEEEEEEEEEYVPEEEISQAWKFGSTWIPTSKGDIMPLAVKKGIYVLGFVPTANIKKQDLMNEVKYIWPEITKPKAQIQFSALVEALVERKSCAIVRWVNGDKSEPMIGAAWPMVEHLDGERVLDYMYWARLPFAEDVHIFGFPSLTTYKTSQGKVIEKHPLLPTEEQCDLMDELVKGMDLDEYAKEQHALALRQRGGDEDEDMGDDEKKAPTWFDPKEAVNPSIHRVNEAIFHASLTADLDQDPLGPPHPEIVKYFNTPAEVGKKVKDVTERLKELLAIRKVPPKMKKKKKQKQELGEGEGYIDDDALLENGEQAGATIKTEPISQPMDDSQPGAQTASQPKPTVPTSEPTLQGKSKPGRIISNQSPIADFRRVIKEGDVFRKAIQDMGEVVRENVAASFSRQAFPVAIECLALMRETALGYEEVETYNEYVESLEKVVKGAGFKHPNFWQGKCRRISRQNLLIGGSEFEKAGQSVSKISEEEAEAALNGED</sequence>
<keyword evidence="7" id="KW-0547">Nucleotide-binding</keyword>
<feature type="compositionally biased region" description="Polar residues" evidence="18">
    <location>
        <begin position="682"/>
        <end position="703"/>
    </location>
</feature>
<reference evidence="20 21" key="1">
    <citation type="submission" date="2016-06" db="EMBL/GenBank/DDBJ databases">
        <title>Evolution of pathogenesis and genome organization in the Tremellales.</title>
        <authorList>
            <person name="Cuomo C."/>
            <person name="Litvintseva A."/>
            <person name="Heitman J."/>
            <person name="Chen Y."/>
            <person name="Sun S."/>
            <person name="Springer D."/>
            <person name="Dromer F."/>
            <person name="Young S."/>
            <person name="Zeng Q."/>
            <person name="Chapman S."/>
            <person name="Gujja S."/>
            <person name="Saif S."/>
            <person name="Birren B."/>
        </authorList>
    </citation>
    <scope>NUCLEOTIDE SEQUENCE [LARGE SCALE GENOMIC DNA]</scope>
    <source>
        <strain evidence="20 21">CBS 6039</strain>
    </source>
</reference>
<evidence type="ECO:0000256" key="7">
    <source>
        <dbReference type="ARBA" id="ARBA00022741"/>
    </source>
</evidence>
<dbReference type="Gene3D" id="1.10.1600.10">
    <property type="match status" value="1"/>
</dbReference>
<feature type="region of interest" description="Disordered" evidence="18">
    <location>
        <begin position="633"/>
        <end position="656"/>
    </location>
</feature>
<keyword evidence="12" id="KW-0779">Telomere</keyword>
<evidence type="ECO:0000256" key="16">
    <source>
        <dbReference type="ARBA" id="ARBA00023242"/>
    </source>
</evidence>
<dbReference type="GO" id="GO:0016787">
    <property type="term" value="F:hydrolase activity"/>
    <property type="evidence" value="ECO:0007669"/>
    <property type="project" value="UniProtKB-KW"/>
</dbReference>
<evidence type="ECO:0000256" key="12">
    <source>
        <dbReference type="ARBA" id="ARBA00022895"/>
    </source>
</evidence>
<keyword evidence="15" id="KW-0234">DNA repair</keyword>
<feature type="region of interest" description="Disordered" evidence="18">
    <location>
        <begin position="669"/>
        <end position="712"/>
    </location>
</feature>
<feature type="domain" description="Ku" evidence="19">
    <location>
        <begin position="357"/>
        <end position="497"/>
    </location>
</feature>
<keyword evidence="13" id="KW-0238">DNA-binding</keyword>
<keyword evidence="6" id="KW-0158">Chromosome</keyword>
<dbReference type="STRING" id="1295533.A0A1E3I8E9"/>
<dbReference type="InterPro" id="IPR014893">
    <property type="entry name" value="Ku_PK_bind"/>
</dbReference>
<dbReference type="Gene3D" id="2.40.290.10">
    <property type="match status" value="1"/>
</dbReference>
<dbReference type="GeneID" id="30152014"/>
<evidence type="ECO:0000256" key="4">
    <source>
        <dbReference type="ARBA" id="ARBA00012551"/>
    </source>
</evidence>
<evidence type="ECO:0000313" key="21">
    <source>
        <dbReference type="Proteomes" id="UP000094065"/>
    </source>
</evidence>
<evidence type="ECO:0000256" key="15">
    <source>
        <dbReference type="ARBA" id="ARBA00023204"/>
    </source>
</evidence>
<dbReference type="InterPro" id="IPR036494">
    <property type="entry name" value="Ku_C_sf"/>
</dbReference>
<dbReference type="GO" id="GO:0042162">
    <property type="term" value="F:telomeric DNA binding"/>
    <property type="evidence" value="ECO:0007669"/>
    <property type="project" value="InterPro"/>
</dbReference>
<organism evidence="20 21">
    <name type="scientific">Cryptococcus amylolentus CBS 6039</name>
    <dbReference type="NCBI Taxonomy" id="1295533"/>
    <lineage>
        <taxon>Eukaryota</taxon>
        <taxon>Fungi</taxon>
        <taxon>Dikarya</taxon>
        <taxon>Basidiomycota</taxon>
        <taxon>Agaricomycotina</taxon>
        <taxon>Tremellomycetes</taxon>
        <taxon>Tremellales</taxon>
        <taxon>Cryptococcaceae</taxon>
        <taxon>Cryptococcus</taxon>
    </lineage>
</organism>
<dbReference type="GO" id="GO:0000723">
    <property type="term" value="P:telomere maintenance"/>
    <property type="evidence" value="ECO:0007669"/>
    <property type="project" value="InterPro"/>
</dbReference>
<keyword evidence="21" id="KW-1185">Reference proteome</keyword>
<dbReference type="InterPro" id="IPR024193">
    <property type="entry name" value="Ku80"/>
</dbReference>
<evidence type="ECO:0000256" key="10">
    <source>
        <dbReference type="ARBA" id="ARBA00022806"/>
    </source>
</evidence>
<evidence type="ECO:0000256" key="17">
    <source>
        <dbReference type="ARBA" id="ARBA00031847"/>
    </source>
</evidence>
<keyword evidence="9" id="KW-0378">Hydrolase</keyword>
<dbReference type="AlphaFoldDB" id="A0A1E3I8E9"/>
<dbReference type="GO" id="GO:0005524">
    <property type="term" value="F:ATP binding"/>
    <property type="evidence" value="ECO:0007669"/>
    <property type="project" value="UniProtKB-KW"/>
</dbReference>
<dbReference type="SUPFAM" id="SSF101420">
    <property type="entry name" value="C-terminal domain of Ku80"/>
    <property type="match status" value="1"/>
</dbReference>
<comment type="similarity">
    <text evidence="3">Belongs to the ku80 family.</text>
</comment>
<dbReference type="CDD" id="cd00198">
    <property type="entry name" value="vWFA"/>
    <property type="match status" value="1"/>
</dbReference>
<evidence type="ECO:0000256" key="11">
    <source>
        <dbReference type="ARBA" id="ARBA00022840"/>
    </source>
</evidence>
<dbReference type="InterPro" id="IPR036465">
    <property type="entry name" value="vWFA_dom_sf"/>
</dbReference>
<dbReference type="GO" id="GO:0003684">
    <property type="term" value="F:damaged DNA binding"/>
    <property type="evidence" value="ECO:0007669"/>
    <property type="project" value="InterPro"/>
</dbReference>
<dbReference type="GO" id="GO:0006310">
    <property type="term" value="P:DNA recombination"/>
    <property type="evidence" value="ECO:0007669"/>
    <property type="project" value="UniProtKB-KW"/>
</dbReference>
<dbReference type="GO" id="GO:0006303">
    <property type="term" value="P:double-strand break repair via nonhomologous end joining"/>
    <property type="evidence" value="ECO:0007669"/>
    <property type="project" value="InterPro"/>
</dbReference>
<gene>
    <name evidence="20" type="ORF">L202_00705</name>
</gene>
<dbReference type="Pfam" id="PF08785">
    <property type="entry name" value="Ku_PK_bind"/>
    <property type="match status" value="1"/>
</dbReference>
<dbReference type="GO" id="GO:0043564">
    <property type="term" value="C:Ku70:Ku80 complex"/>
    <property type="evidence" value="ECO:0007669"/>
    <property type="project" value="InterPro"/>
</dbReference>
<dbReference type="OrthoDB" id="30826at2759"/>
<evidence type="ECO:0000313" key="20">
    <source>
        <dbReference type="EMBL" id="ODN84847.1"/>
    </source>
</evidence>
<dbReference type="GO" id="GO:0000781">
    <property type="term" value="C:chromosome, telomeric region"/>
    <property type="evidence" value="ECO:0007669"/>
    <property type="project" value="UniProtKB-SubCell"/>
</dbReference>
<feature type="region of interest" description="Disordered" evidence="18">
    <location>
        <begin position="543"/>
        <end position="565"/>
    </location>
</feature>
<dbReference type="EMBL" id="AWGJ01000001">
    <property type="protein sequence ID" value="ODN84847.1"/>
    <property type="molecule type" value="Genomic_DNA"/>
</dbReference>
<evidence type="ECO:0000256" key="3">
    <source>
        <dbReference type="ARBA" id="ARBA00007726"/>
    </source>
</evidence>
<evidence type="ECO:0000256" key="13">
    <source>
        <dbReference type="ARBA" id="ARBA00023125"/>
    </source>
</evidence>
<feature type="compositionally biased region" description="Acidic residues" evidence="18">
    <location>
        <begin position="646"/>
        <end position="656"/>
    </location>
</feature>
<accession>A0A1E3I8E9</accession>
<dbReference type="SUPFAM" id="SSF53300">
    <property type="entry name" value="vWA-like"/>
    <property type="match status" value="1"/>
</dbReference>
<name>A0A1E3I8E9_9TREE</name>
<comment type="subcellular location">
    <subcellularLocation>
        <location evidence="2">Chromosome</location>
        <location evidence="2">Telomere</location>
    </subcellularLocation>
    <subcellularLocation>
        <location evidence="1">Nucleus</location>
    </subcellularLocation>
</comment>
<evidence type="ECO:0000256" key="1">
    <source>
        <dbReference type="ARBA" id="ARBA00004123"/>
    </source>
</evidence>
<dbReference type="RefSeq" id="XP_018998650.1">
    <property type="nucleotide sequence ID" value="XM_019133945.1"/>
</dbReference>
<dbReference type="Proteomes" id="UP000094065">
    <property type="component" value="Unassembled WGS sequence"/>
</dbReference>
<feature type="region of interest" description="Disordered" evidence="18">
    <location>
        <begin position="332"/>
        <end position="363"/>
    </location>
</feature>
<keyword evidence="16" id="KW-0539">Nucleus</keyword>
<feature type="compositionally biased region" description="Basic and acidic residues" evidence="18">
    <location>
        <begin position="555"/>
        <end position="565"/>
    </location>
</feature>
<dbReference type="PANTHER" id="PTHR12604">
    <property type="entry name" value="KU AUTOANTIGEN DNA HELICASE"/>
    <property type="match status" value="1"/>
</dbReference>
<dbReference type="SMART" id="SM00559">
    <property type="entry name" value="Ku78"/>
    <property type="match status" value="1"/>
</dbReference>
<dbReference type="EC" id="3.6.4.12" evidence="4"/>
<protein>
    <recommendedName>
        <fullName evidence="5">ATP-dependent DNA helicase II subunit 2</fullName>
        <ecNumber evidence="4">3.6.4.12</ecNumber>
    </recommendedName>
    <alternativeName>
        <fullName evidence="17">ATP-dependent DNA helicase II subunit Ku80</fullName>
    </alternativeName>
</protein>
<comment type="caution">
    <text evidence="20">The sequence shown here is derived from an EMBL/GenBank/DDBJ whole genome shotgun (WGS) entry which is preliminary data.</text>
</comment>
<proteinExistence type="inferred from homology"/>